<feature type="region of interest" description="Disordered" evidence="1">
    <location>
        <begin position="1"/>
        <end position="47"/>
    </location>
</feature>
<dbReference type="AlphaFoldDB" id="A0AAV3ZAF9"/>
<protein>
    <submittedName>
        <fullName evidence="2">Uncharacterized protein</fullName>
    </submittedName>
</protein>
<proteinExistence type="predicted"/>
<comment type="caution">
    <text evidence="2">The sequence shown here is derived from an EMBL/GenBank/DDBJ whole genome shotgun (WGS) entry which is preliminary data.</text>
</comment>
<evidence type="ECO:0000313" key="2">
    <source>
        <dbReference type="EMBL" id="GFN92323.1"/>
    </source>
</evidence>
<name>A0AAV3ZAF9_9GAST</name>
<evidence type="ECO:0000256" key="1">
    <source>
        <dbReference type="SAM" id="MobiDB-lite"/>
    </source>
</evidence>
<evidence type="ECO:0000313" key="3">
    <source>
        <dbReference type="Proteomes" id="UP000735302"/>
    </source>
</evidence>
<gene>
    <name evidence="2" type="ORF">PoB_001882900</name>
</gene>
<dbReference type="Proteomes" id="UP000735302">
    <property type="component" value="Unassembled WGS sequence"/>
</dbReference>
<dbReference type="EMBL" id="BLXT01002238">
    <property type="protein sequence ID" value="GFN92323.1"/>
    <property type="molecule type" value="Genomic_DNA"/>
</dbReference>
<accession>A0AAV3ZAF9</accession>
<keyword evidence="3" id="KW-1185">Reference proteome</keyword>
<reference evidence="2 3" key="1">
    <citation type="journal article" date="2021" name="Elife">
        <title>Chloroplast acquisition without the gene transfer in kleptoplastic sea slugs, Plakobranchus ocellatus.</title>
        <authorList>
            <person name="Maeda T."/>
            <person name="Takahashi S."/>
            <person name="Yoshida T."/>
            <person name="Shimamura S."/>
            <person name="Takaki Y."/>
            <person name="Nagai Y."/>
            <person name="Toyoda A."/>
            <person name="Suzuki Y."/>
            <person name="Arimoto A."/>
            <person name="Ishii H."/>
            <person name="Satoh N."/>
            <person name="Nishiyama T."/>
            <person name="Hasebe M."/>
            <person name="Maruyama T."/>
            <person name="Minagawa J."/>
            <person name="Obokata J."/>
            <person name="Shigenobu S."/>
        </authorList>
    </citation>
    <scope>NUCLEOTIDE SEQUENCE [LARGE SCALE GENOMIC DNA]</scope>
</reference>
<sequence length="88" mass="9243">MPSTTSIDDCAISLHPPPLSPRSRPAAGSGVGTGSLKSVPANVRRPRAITKGHFSKRALANMRGLAGCQKLAPPWTHISLLQTANKSF</sequence>
<organism evidence="2 3">
    <name type="scientific">Plakobranchus ocellatus</name>
    <dbReference type="NCBI Taxonomy" id="259542"/>
    <lineage>
        <taxon>Eukaryota</taxon>
        <taxon>Metazoa</taxon>
        <taxon>Spiralia</taxon>
        <taxon>Lophotrochozoa</taxon>
        <taxon>Mollusca</taxon>
        <taxon>Gastropoda</taxon>
        <taxon>Heterobranchia</taxon>
        <taxon>Euthyneura</taxon>
        <taxon>Panpulmonata</taxon>
        <taxon>Sacoglossa</taxon>
        <taxon>Placobranchoidea</taxon>
        <taxon>Plakobranchidae</taxon>
        <taxon>Plakobranchus</taxon>
    </lineage>
</organism>